<proteinExistence type="predicted"/>
<keyword evidence="1" id="KW-0812">Transmembrane</keyword>
<protein>
    <submittedName>
        <fullName evidence="2">Uncharacterized protein</fullName>
    </submittedName>
</protein>
<evidence type="ECO:0000256" key="1">
    <source>
        <dbReference type="SAM" id="Phobius"/>
    </source>
</evidence>
<keyword evidence="1" id="KW-0472">Membrane</keyword>
<comment type="caution">
    <text evidence="2">The sequence shown here is derived from an EMBL/GenBank/DDBJ whole genome shotgun (WGS) entry which is preliminary data.</text>
</comment>
<reference evidence="2 3" key="1">
    <citation type="submission" date="2013-07" db="EMBL/GenBank/DDBJ databases">
        <authorList>
            <person name="Weinstock G."/>
            <person name="Sodergren E."/>
            <person name="Wylie T."/>
            <person name="Fulton L."/>
            <person name="Fulton R."/>
            <person name="Fronick C."/>
            <person name="O'Laughlin M."/>
            <person name="Godfrey J."/>
            <person name="Miner T."/>
            <person name="Herter B."/>
            <person name="Appelbaum E."/>
            <person name="Cordes M."/>
            <person name="Lek S."/>
            <person name="Wollam A."/>
            <person name="Pepin K.H."/>
            <person name="Palsikar V.B."/>
            <person name="Mitreva M."/>
            <person name="Wilson R.K."/>
        </authorList>
    </citation>
    <scope>NUCLEOTIDE SEQUENCE [LARGE SCALE GENOMIC DNA]</scope>
    <source>
        <strain evidence="2 3">ATCC 14940</strain>
    </source>
</reference>
<dbReference type="EMBL" id="AWSU01000251">
    <property type="protein sequence ID" value="ERI75430.1"/>
    <property type="molecule type" value="Genomic_DNA"/>
</dbReference>
<accession>A0ABC9TVF1</accession>
<name>A0ABC9TVF1_CLOSY</name>
<gene>
    <name evidence="2" type="ORF">CLOSYM_03253</name>
</gene>
<feature type="transmembrane region" description="Helical" evidence="1">
    <location>
        <begin position="23"/>
        <end position="44"/>
    </location>
</feature>
<evidence type="ECO:0000313" key="3">
    <source>
        <dbReference type="Proteomes" id="UP000016491"/>
    </source>
</evidence>
<organism evidence="2 3">
    <name type="scientific">[Clostridium] symbiosum ATCC 14940</name>
    <dbReference type="NCBI Taxonomy" id="411472"/>
    <lineage>
        <taxon>Bacteria</taxon>
        <taxon>Bacillati</taxon>
        <taxon>Bacillota</taxon>
        <taxon>Clostridia</taxon>
        <taxon>Lachnospirales</taxon>
        <taxon>Lachnospiraceae</taxon>
        <taxon>Otoolea</taxon>
    </lineage>
</organism>
<dbReference type="Proteomes" id="UP000016491">
    <property type="component" value="Unassembled WGS sequence"/>
</dbReference>
<sequence>MTNDNLVIASVFFELDKIWKSCIIQYCYLIVTYLLNYVTICNYCK</sequence>
<evidence type="ECO:0000313" key="2">
    <source>
        <dbReference type="EMBL" id="ERI75430.1"/>
    </source>
</evidence>
<keyword evidence="1" id="KW-1133">Transmembrane helix</keyword>
<dbReference type="AlphaFoldDB" id="A0ABC9TVF1"/>